<reference evidence="1 2" key="1">
    <citation type="journal article" date="2021" name="Hortic Res">
        <title>High-quality reference genome and annotation aids understanding of berry development for evergreen blueberry (Vaccinium darrowii).</title>
        <authorList>
            <person name="Yu J."/>
            <person name="Hulse-Kemp A.M."/>
            <person name="Babiker E."/>
            <person name="Staton M."/>
        </authorList>
    </citation>
    <scope>NUCLEOTIDE SEQUENCE [LARGE SCALE GENOMIC DNA]</scope>
    <source>
        <strain evidence="2">cv. NJ 8807/NJ 8810</strain>
        <tissue evidence="1">Young leaf</tissue>
    </source>
</reference>
<gene>
    <name evidence="1" type="ORF">Vadar_000871</name>
</gene>
<accession>A0ACB7XET5</accession>
<sequence length="169" mass="18994">MDRFPPPAAAAAAFKRTIVSLCLRIGQAICSLSSLLIVFWGSHTIPYFPFVNPPEFVWSSVAFMCFVVPWSLMLALMDTYSVVFRRSYRRGLGMLCMINAVDWVLSFMALAGASMAAAVADYMNKRVYFCGRKNCIMILLSVSMAFWSSFLLFASSLFGLWNLRRLPPP</sequence>
<dbReference type="Proteomes" id="UP000828048">
    <property type="component" value="Chromosome 10"/>
</dbReference>
<evidence type="ECO:0000313" key="1">
    <source>
        <dbReference type="EMBL" id="KAH7839186.1"/>
    </source>
</evidence>
<comment type="caution">
    <text evidence="1">The sequence shown here is derived from an EMBL/GenBank/DDBJ whole genome shotgun (WGS) entry which is preliminary data.</text>
</comment>
<protein>
    <submittedName>
        <fullName evidence="1">Uncharacterized protein</fullName>
    </submittedName>
</protein>
<keyword evidence="2" id="KW-1185">Reference proteome</keyword>
<dbReference type="EMBL" id="CM037160">
    <property type="protein sequence ID" value="KAH7839186.1"/>
    <property type="molecule type" value="Genomic_DNA"/>
</dbReference>
<proteinExistence type="predicted"/>
<evidence type="ECO:0000313" key="2">
    <source>
        <dbReference type="Proteomes" id="UP000828048"/>
    </source>
</evidence>
<name>A0ACB7XET5_9ERIC</name>
<organism evidence="1 2">
    <name type="scientific">Vaccinium darrowii</name>
    <dbReference type="NCBI Taxonomy" id="229202"/>
    <lineage>
        <taxon>Eukaryota</taxon>
        <taxon>Viridiplantae</taxon>
        <taxon>Streptophyta</taxon>
        <taxon>Embryophyta</taxon>
        <taxon>Tracheophyta</taxon>
        <taxon>Spermatophyta</taxon>
        <taxon>Magnoliopsida</taxon>
        <taxon>eudicotyledons</taxon>
        <taxon>Gunneridae</taxon>
        <taxon>Pentapetalae</taxon>
        <taxon>asterids</taxon>
        <taxon>Ericales</taxon>
        <taxon>Ericaceae</taxon>
        <taxon>Vaccinioideae</taxon>
        <taxon>Vaccinieae</taxon>
        <taxon>Vaccinium</taxon>
    </lineage>
</organism>